<dbReference type="SUPFAM" id="SSF50044">
    <property type="entry name" value="SH3-domain"/>
    <property type="match status" value="1"/>
</dbReference>
<reference evidence="6" key="1">
    <citation type="submission" date="2017-02" db="UniProtKB">
        <authorList>
            <consortium name="WormBaseParasite"/>
        </authorList>
    </citation>
    <scope>IDENTIFICATION</scope>
</reference>
<accession>A0A0N4TE16</accession>
<evidence type="ECO:0000256" key="2">
    <source>
        <dbReference type="PROSITE-ProRule" id="PRU00192"/>
    </source>
</evidence>
<evidence type="ECO:0000259" key="3">
    <source>
        <dbReference type="PROSITE" id="PS50002"/>
    </source>
</evidence>
<dbReference type="STRING" id="6280.A0A0N4TE16"/>
<evidence type="ECO:0000313" key="6">
    <source>
        <dbReference type="WBParaSite" id="BPAG_0000645401-mRNA-1"/>
    </source>
</evidence>
<evidence type="ECO:0000313" key="5">
    <source>
        <dbReference type="Proteomes" id="UP000278627"/>
    </source>
</evidence>
<evidence type="ECO:0000313" key="4">
    <source>
        <dbReference type="EMBL" id="VDN87602.1"/>
    </source>
</evidence>
<keyword evidence="5" id="KW-1185">Reference proteome</keyword>
<dbReference type="PANTHER" id="PTHR14167">
    <property type="entry name" value="SH3 DOMAIN-CONTAINING"/>
    <property type="match status" value="1"/>
</dbReference>
<dbReference type="PROSITE" id="PS50002">
    <property type="entry name" value="SH3"/>
    <property type="match status" value="1"/>
</dbReference>
<dbReference type="Gene3D" id="2.30.30.40">
    <property type="entry name" value="SH3 Domains"/>
    <property type="match status" value="1"/>
</dbReference>
<keyword evidence="1 2" id="KW-0728">SH3 domain</keyword>
<dbReference type="InterPro" id="IPR050384">
    <property type="entry name" value="Endophilin_SH3RF"/>
</dbReference>
<dbReference type="PANTHER" id="PTHR14167:SF92">
    <property type="entry name" value="CIN85 AND CD2AP RELATED, ISOFORM J"/>
    <property type="match status" value="1"/>
</dbReference>
<dbReference type="EMBL" id="UZAD01005856">
    <property type="protein sequence ID" value="VDN87602.1"/>
    <property type="molecule type" value="Genomic_DNA"/>
</dbReference>
<evidence type="ECO:0000256" key="1">
    <source>
        <dbReference type="ARBA" id="ARBA00022443"/>
    </source>
</evidence>
<protein>
    <submittedName>
        <fullName evidence="6">SH3 domain-containing protein</fullName>
    </submittedName>
</protein>
<dbReference type="WBParaSite" id="BPAG_0000645401-mRNA-1">
    <property type="protein sequence ID" value="BPAG_0000645401-mRNA-1"/>
    <property type="gene ID" value="BPAG_0000645401"/>
</dbReference>
<dbReference type="AlphaFoldDB" id="A0A0N4TE16"/>
<organism evidence="6">
    <name type="scientific">Brugia pahangi</name>
    <name type="common">Filarial nematode worm</name>
    <dbReference type="NCBI Taxonomy" id="6280"/>
    <lineage>
        <taxon>Eukaryota</taxon>
        <taxon>Metazoa</taxon>
        <taxon>Ecdysozoa</taxon>
        <taxon>Nematoda</taxon>
        <taxon>Chromadorea</taxon>
        <taxon>Rhabditida</taxon>
        <taxon>Spirurina</taxon>
        <taxon>Spiruromorpha</taxon>
        <taxon>Filarioidea</taxon>
        <taxon>Onchocercidae</taxon>
        <taxon>Brugia</taxon>
    </lineage>
</organism>
<gene>
    <name evidence="4" type="ORF">BPAG_LOCUS6416</name>
</gene>
<dbReference type="GO" id="GO:0007015">
    <property type="term" value="P:actin filament organization"/>
    <property type="evidence" value="ECO:0007669"/>
    <property type="project" value="TreeGrafter"/>
</dbReference>
<sequence>MSMRSATVRFSYKAAHEDELDLEVDDIIDVLDEAEAGWMKGKLRSTGRIGLFPTNFVHFLDKTTGNSDTLKSNDAKKNFSGK</sequence>
<dbReference type="InterPro" id="IPR001452">
    <property type="entry name" value="SH3_domain"/>
</dbReference>
<dbReference type="InterPro" id="IPR036028">
    <property type="entry name" value="SH3-like_dom_sf"/>
</dbReference>
<dbReference type="GO" id="GO:0016477">
    <property type="term" value="P:cell migration"/>
    <property type="evidence" value="ECO:0007669"/>
    <property type="project" value="TreeGrafter"/>
</dbReference>
<reference evidence="4 5" key="2">
    <citation type="submission" date="2018-11" db="EMBL/GenBank/DDBJ databases">
        <authorList>
            <consortium name="Pathogen Informatics"/>
        </authorList>
    </citation>
    <scope>NUCLEOTIDE SEQUENCE [LARGE SCALE GENOMIC DNA]</scope>
</reference>
<name>A0A0N4TE16_BRUPA</name>
<dbReference type="Proteomes" id="UP000278627">
    <property type="component" value="Unassembled WGS sequence"/>
</dbReference>
<feature type="domain" description="SH3" evidence="3">
    <location>
        <begin position="1"/>
        <end position="62"/>
    </location>
</feature>
<proteinExistence type="predicted"/>
<dbReference type="SMART" id="SM00326">
    <property type="entry name" value="SH3"/>
    <property type="match status" value="1"/>
</dbReference>
<dbReference type="Pfam" id="PF14604">
    <property type="entry name" value="SH3_9"/>
    <property type="match status" value="1"/>
</dbReference>